<evidence type="ECO:0000256" key="1">
    <source>
        <dbReference type="ARBA" id="ARBA00022723"/>
    </source>
</evidence>
<dbReference type="InterPro" id="IPR013761">
    <property type="entry name" value="SAM/pointed_sf"/>
</dbReference>
<dbReference type="SUPFAM" id="SSF47769">
    <property type="entry name" value="SAM/Pointed domain"/>
    <property type="match status" value="1"/>
</dbReference>
<feature type="compositionally biased region" description="Low complexity" evidence="6">
    <location>
        <begin position="103"/>
        <end position="128"/>
    </location>
</feature>
<evidence type="ECO:0000256" key="2">
    <source>
        <dbReference type="ARBA" id="ARBA00022737"/>
    </source>
</evidence>
<evidence type="ECO:0000256" key="4">
    <source>
        <dbReference type="ARBA" id="ARBA00022833"/>
    </source>
</evidence>
<dbReference type="InterPro" id="IPR001660">
    <property type="entry name" value="SAM"/>
</dbReference>
<keyword evidence="10" id="KW-1185">Reference proteome</keyword>
<dbReference type="Pfam" id="PF07647">
    <property type="entry name" value="SAM_2"/>
    <property type="match status" value="1"/>
</dbReference>
<reference evidence="9 10" key="1">
    <citation type="submission" date="2024-04" db="EMBL/GenBank/DDBJ databases">
        <title>Tritrichomonas musculus Genome.</title>
        <authorList>
            <person name="Alves-Ferreira E."/>
            <person name="Grigg M."/>
            <person name="Lorenzi H."/>
            <person name="Galac M."/>
        </authorList>
    </citation>
    <scope>NUCLEOTIDE SEQUENCE [LARGE SCALE GENOMIC DNA]</scope>
    <source>
        <strain evidence="9 10">EAF2021</strain>
    </source>
</reference>
<dbReference type="Proteomes" id="UP001470230">
    <property type="component" value="Unassembled WGS sequence"/>
</dbReference>
<evidence type="ECO:0000256" key="3">
    <source>
        <dbReference type="ARBA" id="ARBA00022771"/>
    </source>
</evidence>
<protein>
    <submittedName>
        <fullName evidence="9">Zinc finger C2HC domain-containing protein 1A</fullName>
    </submittedName>
</protein>
<dbReference type="PROSITE" id="PS52027">
    <property type="entry name" value="ZF_C2HC_C3H"/>
    <property type="match status" value="1"/>
</dbReference>
<keyword evidence="2" id="KW-0677">Repeat</keyword>
<dbReference type="EMBL" id="JAPFFF010000007">
    <property type="protein sequence ID" value="KAK8886157.1"/>
    <property type="molecule type" value="Genomic_DNA"/>
</dbReference>
<dbReference type="InterPro" id="IPR026319">
    <property type="entry name" value="ZC2HC1A/B-like"/>
</dbReference>
<dbReference type="PROSITE" id="PS50105">
    <property type="entry name" value="SAM_DOMAIN"/>
    <property type="match status" value="1"/>
</dbReference>
<dbReference type="PANTHER" id="PTHR13555">
    <property type="entry name" value="C2H2 ZINC FINGER CGI-62-RELATED"/>
    <property type="match status" value="1"/>
</dbReference>
<proteinExistence type="predicted"/>
<evidence type="ECO:0000313" key="9">
    <source>
        <dbReference type="EMBL" id="KAK8886157.1"/>
    </source>
</evidence>
<keyword evidence="1" id="KW-0479">Metal-binding</keyword>
<sequence length="221" mass="24588">MFNSWTTDDVCDQLSSNGFDYAVAPFTKNAVTGDLLQMITEDHLKEMGIQSIGKRLLLLQWIRDTAGVASPPSSAKPARSNRPEFKTGDDEYDQVPPPKMKNSSYQDSQSSSRQTKTGSSQKKTQQQQAPASKNENVPKCKRDHDKMVEQIRAARKYAAYEKAVEEGRAVGPPPELPPIEEPEGLVPCPYCGRKFGEEAAKHHIPVCERMNAKRGNPRGKK</sequence>
<dbReference type="PANTHER" id="PTHR13555:SF5">
    <property type="entry name" value="ZINC-FINGER OF A C2HC-TYPE"/>
    <property type="match status" value="1"/>
</dbReference>
<dbReference type="SMART" id="SM00454">
    <property type="entry name" value="SAM"/>
    <property type="match status" value="1"/>
</dbReference>
<feature type="region of interest" description="Disordered" evidence="6">
    <location>
        <begin position="67"/>
        <end position="141"/>
    </location>
</feature>
<feature type="compositionally biased region" description="Low complexity" evidence="6">
    <location>
        <begin position="67"/>
        <end position="80"/>
    </location>
</feature>
<name>A0ABR2K6N0_9EUKA</name>
<dbReference type="Gene3D" id="1.10.150.50">
    <property type="entry name" value="Transcription Factor, Ets-1"/>
    <property type="match status" value="1"/>
</dbReference>
<feature type="domain" description="SAM" evidence="7">
    <location>
        <begin position="5"/>
        <end position="68"/>
    </location>
</feature>
<keyword evidence="3 5" id="KW-0863">Zinc-finger</keyword>
<organism evidence="9 10">
    <name type="scientific">Tritrichomonas musculus</name>
    <dbReference type="NCBI Taxonomy" id="1915356"/>
    <lineage>
        <taxon>Eukaryota</taxon>
        <taxon>Metamonada</taxon>
        <taxon>Parabasalia</taxon>
        <taxon>Tritrichomonadida</taxon>
        <taxon>Tritrichomonadidae</taxon>
        <taxon>Tritrichomonas</taxon>
    </lineage>
</organism>
<feature type="domain" description="C2HC/C3H-type" evidence="8">
    <location>
        <begin position="184"/>
        <end position="213"/>
    </location>
</feature>
<accession>A0ABR2K6N0</accession>
<dbReference type="InterPro" id="IPR049899">
    <property type="entry name" value="Znf_C2HC_C3H"/>
</dbReference>
<dbReference type="Gene3D" id="3.30.160.60">
    <property type="entry name" value="Classic Zinc Finger"/>
    <property type="match status" value="1"/>
</dbReference>
<evidence type="ECO:0000256" key="5">
    <source>
        <dbReference type="PROSITE-ProRule" id="PRU01371"/>
    </source>
</evidence>
<dbReference type="Pfam" id="PF13913">
    <property type="entry name" value="zf-C2HC_2"/>
    <property type="match status" value="1"/>
</dbReference>
<keyword evidence="4" id="KW-0862">Zinc</keyword>
<evidence type="ECO:0000256" key="6">
    <source>
        <dbReference type="SAM" id="MobiDB-lite"/>
    </source>
</evidence>
<evidence type="ECO:0000259" key="8">
    <source>
        <dbReference type="PROSITE" id="PS52027"/>
    </source>
</evidence>
<evidence type="ECO:0000259" key="7">
    <source>
        <dbReference type="PROSITE" id="PS50105"/>
    </source>
</evidence>
<evidence type="ECO:0000313" key="10">
    <source>
        <dbReference type="Proteomes" id="UP001470230"/>
    </source>
</evidence>
<gene>
    <name evidence="9" type="ORF">M9Y10_041617</name>
</gene>
<comment type="caution">
    <text evidence="9">The sequence shown here is derived from an EMBL/GenBank/DDBJ whole genome shotgun (WGS) entry which is preliminary data.</text>
</comment>